<name>A0A135U0B3_9PEZI</name>
<dbReference type="Proteomes" id="UP000070121">
    <property type="component" value="Unassembled WGS sequence"/>
</dbReference>
<accession>A0A135U0B3</accession>
<protein>
    <submittedName>
        <fullName evidence="1">Uncharacterized protein</fullName>
    </submittedName>
</protein>
<reference evidence="1 2" key="1">
    <citation type="submission" date="2014-02" db="EMBL/GenBank/DDBJ databases">
        <title>The genome sequence of Colletotrichum salicis CBS 607.94.</title>
        <authorList>
            <person name="Baroncelli R."/>
            <person name="Thon M.R."/>
        </authorList>
    </citation>
    <scope>NUCLEOTIDE SEQUENCE [LARGE SCALE GENOMIC DNA]</scope>
    <source>
        <strain evidence="1 2">CBS 607.94</strain>
    </source>
</reference>
<evidence type="ECO:0000313" key="2">
    <source>
        <dbReference type="Proteomes" id="UP000070121"/>
    </source>
</evidence>
<dbReference type="EMBL" id="JFFI01001819">
    <property type="protein sequence ID" value="KXH53841.1"/>
    <property type="molecule type" value="Genomic_DNA"/>
</dbReference>
<proteinExistence type="predicted"/>
<dbReference type="AlphaFoldDB" id="A0A135U0B3"/>
<sequence>MNVLLRSLPYASSPLHIVTKAIRQIKQDSCLGLTFTNPIPHRRDILHNQRPDEMRRGILPSGGEAGSRIGPVNNIPVVHHIRLKTLEYLGAPAPFLEAPRGAETLVRRRKVAPAGLVALLPRLVQGVKDGQLLLARRGDQGPQVGVCARGLEGFFPGRVYFALVVEEVVVGVDEDDCCVGRGHGVGVLFGSVGKLDLDY</sequence>
<organism evidence="1 2">
    <name type="scientific">Colletotrichum salicis</name>
    <dbReference type="NCBI Taxonomy" id="1209931"/>
    <lineage>
        <taxon>Eukaryota</taxon>
        <taxon>Fungi</taxon>
        <taxon>Dikarya</taxon>
        <taxon>Ascomycota</taxon>
        <taxon>Pezizomycotina</taxon>
        <taxon>Sordariomycetes</taxon>
        <taxon>Hypocreomycetidae</taxon>
        <taxon>Glomerellales</taxon>
        <taxon>Glomerellaceae</taxon>
        <taxon>Colletotrichum</taxon>
        <taxon>Colletotrichum acutatum species complex</taxon>
    </lineage>
</organism>
<gene>
    <name evidence="1" type="ORF">CSAL01_06439</name>
</gene>
<keyword evidence="2" id="KW-1185">Reference proteome</keyword>
<comment type="caution">
    <text evidence="1">The sequence shown here is derived from an EMBL/GenBank/DDBJ whole genome shotgun (WGS) entry which is preliminary data.</text>
</comment>
<evidence type="ECO:0000313" key="1">
    <source>
        <dbReference type="EMBL" id="KXH53841.1"/>
    </source>
</evidence>